<reference evidence="5 6" key="1">
    <citation type="submission" date="2020-07" db="EMBL/GenBank/DDBJ databases">
        <authorList>
            <person name="Cui H."/>
        </authorList>
    </citation>
    <scope>NUCLEOTIDE SEQUENCE [LARGE SCALE GENOMIC DNA]</scope>
    <source>
        <strain evidence="5 6">YPL8</strain>
    </source>
</reference>
<dbReference type="InterPro" id="IPR036388">
    <property type="entry name" value="WH-like_DNA-bd_sf"/>
</dbReference>
<evidence type="ECO:0000256" key="2">
    <source>
        <dbReference type="ARBA" id="ARBA00023163"/>
    </source>
</evidence>
<dbReference type="Gene3D" id="1.10.10.10">
    <property type="entry name" value="Winged helix-like DNA-binding domain superfamily/Winged helix DNA-binding domain"/>
    <property type="match status" value="1"/>
</dbReference>
<dbReference type="Pfam" id="PF24278">
    <property type="entry name" value="HVO_0513_N"/>
    <property type="match status" value="1"/>
</dbReference>
<dbReference type="EMBL" id="CP058601">
    <property type="protein sequence ID" value="QLG47392.1"/>
    <property type="molecule type" value="Genomic_DNA"/>
</dbReference>
<dbReference type="OrthoDB" id="27447at2157"/>
<dbReference type="Proteomes" id="UP000509241">
    <property type="component" value="Chromosome"/>
</dbReference>
<evidence type="ECO:0000313" key="5">
    <source>
        <dbReference type="EMBL" id="QLG47392.1"/>
    </source>
</evidence>
<dbReference type="RefSeq" id="WP_179259135.1">
    <property type="nucleotide sequence ID" value="NZ_CP058601.1"/>
</dbReference>
<dbReference type="InterPro" id="IPR056493">
    <property type="entry name" value="HVO_0513_N"/>
</dbReference>
<keyword evidence="2" id="KW-0804">Transcription</keyword>
<evidence type="ECO:0000313" key="6">
    <source>
        <dbReference type="Proteomes" id="UP000509241"/>
    </source>
</evidence>
<evidence type="ECO:0000256" key="1">
    <source>
        <dbReference type="ARBA" id="ARBA00023015"/>
    </source>
</evidence>
<protein>
    <submittedName>
        <fullName evidence="5">Helix-turn-helix domain-containing protein</fullName>
    </submittedName>
</protein>
<keyword evidence="1" id="KW-0805">Transcription regulation</keyword>
<dbReference type="GeneID" id="56031686"/>
<evidence type="ECO:0000259" key="3">
    <source>
        <dbReference type="Pfam" id="PF04967"/>
    </source>
</evidence>
<dbReference type="Pfam" id="PF04967">
    <property type="entry name" value="HTH_10"/>
    <property type="match status" value="1"/>
</dbReference>
<dbReference type="PANTHER" id="PTHR34236">
    <property type="entry name" value="DIMETHYL SULFOXIDE REDUCTASE TRANSCRIPTIONAL ACTIVATOR"/>
    <property type="match status" value="1"/>
</dbReference>
<evidence type="ECO:0000259" key="4">
    <source>
        <dbReference type="Pfam" id="PF24278"/>
    </source>
</evidence>
<feature type="domain" description="HVO-0513-like N-terminal" evidence="4">
    <location>
        <begin position="17"/>
        <end position="151"/>
    </location>
</feature>
<organism evidence="5 6">
    <name type="scientific">Natrinema halophilum</name>
    <dbReference type="NCBI Taxonomy" id="1699371"/>
    <lineage>
        <taxon>Archaea</taxon>
        <taxon>Methanobacteriati</taxon>
        <taxon>Methanobacteriota</taxon>
        <taxon>Stenosarchaea group</taxon>
        <taxon>Halobacteria</taxon>
        <taxon>Halobacteriales</taxon>
        <taxon>Natrialbaceae</taxon>
        <taxon>Natrinema</taxon>
    </lineage>
</organism>
<dbReference type="InterPro" id="IPR007050">
    <property type="entry name" value="HTH_bacterioopsin"/>
</dbReference>
<dbReference type="KEGG" id="haly:HYG82_00305"/>
<keyword evidence="6" id="KW-1185">Reference proteome</keyword>
<sequence length="218" mass="24201">MRYLTVLAHPAESSGFHPLGRALSDEPSIEREAIHNVELLPDGTVLLLAEGSGDKTRYEEIMRDSPAVIDYLVSGGTRWMAVSQFEPTDVTRRILELERESDMILEMPIRITSDGSLRITYLGSESDLRELFEYAADAAAVTFEVVKTGTYEPDEGSFTRELTARQREVLEAAVEVGYYNAPRQATHEDVATTVGIAPATAGEHLRKIEERVFGALVR</sequence>
<dbReference type="PANTHER" id="PTHR34236:SF1">
    <property type="entry name" value="DIMETHYL SULFOXIDE REDUCTASE TRANSCRIPTIONAL ACTIVATOR"/>
    <property type="match status" value="1"/>
</dbReference>
<feature type="domain" description="HTH bat-type" evidence="3">
    <location>
        <begin position="162"/>
        <end position="213"/>
    </location>
</feature>
<gene>
    <name evidence="5" type="ORF">HYG82_00305</name>
</gene>
<proteinExistence type="predicted"/>
<dbReference type="AlphaFoldDB" id="A0A7D5GIX8"/>
<accession>A0A7D5GIX8</accession>
<name>A0A7D5GIX8_9EURY</name>